<evidence type="ECO:0000256" key="1">
    <source>
        <dbReference type="SAM" id="Phobius"/>
    </source>
</evidence>
<feature type="transmembrane region" description="Helical" evidence="1">
    <location>
        <begin position="153"/>
        <end position="176"/>
    </location>
</feature>
<feature type="transmembrane region" description="Helical" evidence="1">
    <location>
        <begin position="251"/>
        <end position="269"/>
    </location>
</feature>
<feature type="transmembrane region" description="Helical" evidence="1">
    <location>
        <begin position="64"/>
        <end position="83"/>
    </location>
</feature>
<name>A0A560FXA3_9PROT</name>
<feature type="transmembrane region" description="Helical" evidence="1">
    <location>
        <begin position="188"/>
        <end position="206"/>
    </location>
</feature>
<proteinExistence type="predicted"/>
<keyword evidence="3" id="KW-1185">Reference proteome</keyword>
<protein>
    <submittedName>
        <fullName evidence="2">Uncharacterized protein</fullName>
    </submittedName>
</protein>
<comment type="caution">
    <text evidence="2">The sequence shown here is derived from an EMBL/GenBank/DDBJ whole genome shotgun (WGS) entry which is preliminary data.</text>
</comment>
<keyword evidence="1" id="KW-0472">Membrane</keyword>
<sequence length="701" mass="75085">MVRFGSSVLLSDQWTDFDYTRRLAEGGLRFADLFDQHNEHRIFFPRLIFFLDYLVANNTNTVDLVFNVLIVAGTLFSILSLYRKLEKDRGVYLGFAAIGTAILFSLSQRENFLWGFQVQFFGAVAAAAGAFLAFAVSVERARRGEAATGPRCLAYLLVLVDTYTLSNGILAAFLLIPMALALRAGRATVLATLGWALLLAVSYFLNFHPVQGHSPYLYSLTHPLDYLGYLSGYLGNLVTCLGMAEPLRSRAAILLGATGLLLTLAALARSLRTWDEAPARVALLALILFVLGTAMLTALGRITFGMEQAFSGRYVTPVSAFWVAHICYWVPLRRLRDGLGQGLALAGSVMVAGLLLCAAKGHLQGWREAANQALTAAQARDAILSSVHDEAVYRTLFPVAEVIDRHVPFMRDHHLSVFANPDNRLLGQTPDWLGPASTNPCIGAFDVVSLLSSSGGELSLGATGWAWEQAGGKAVARLLFTDAAGRVIGYAGGGWPRPDVRLAIPAVRSGAVGWTGFLKAAPATVVRAYALLPGHRACMVGEKIMPSDNARLVPLSSLGAAIPISSAPAVSGGWSKDGQNAAAGPLPLDDVVYGSWSGADGNVGELRVGPFTADHSRIAFPMVTGPHAENQVAVLLDAETSVELRRYPLFNSLTWTGVELQLPEAAVGKAVVLEFRDQGIGWGEWSAVGGLHEVPSDNPTP</sequence>
<gene>
    <name evidence="2" type="ORF">FBZ88_10822</name>
</gene>
<dbReference type="AlphaFoldDB" id="A0A560FXA3"/>
<feature type="transmembrane region" description="Helical" evidence="1">
    <location>
        <begin position="281"/>
        <end position="302"/>
    </location>
</feature>
<evidence type="ECO:0000313" key="3">
    <source>
        <dbReference type="Proteomes" id="UP000316545"/>
    </source>
</evidence>
<feature type="transmembrane region" description="Helical" evidence="1">
    <location>
        <begin position="118"/>
        <end position="138"/>
    </location>
</feature>
<reference evidence="2 3" key="1">
    <citation type="submission" date="2019-06" db="EMBL/GenBank/DDBJ databases">
        <title>Genomic Encyclopedia of Type Strains, Phase IV (KMG-V): Genome sequencing to study the core and pangenomes of soil and plant-associated prokaryotes.</title>
        <authorList>
            <person name="Whitman W."/>
        </authorList>
    </citation>
    <scope>NUCLEOTIDE SEQUENCE [LARGE SCALE GENOMIC DNA]</scope>
    <source>
        <strain evidence="2 3">BR 11865</strain>
    </source>
</reference>
<feature type="transmembrane region" description="Helical" evidence="1">
    <location>
        <begin position="89"/>
        <end position="106"/>
    </location>
</feature>
<keyword evidence="1" id="KW-1133">Transmembrane helix</keyword>
<keyword evidence="1" id="KW-0812">Transmembrane</keyword>
<accession>A0A560FXA3</accession>
<dbReference type="Proteomes" id="UP000316545">
    <property type="component" value="Unassembled WGS sequence"/>
</dbReference>
<evidence type="ECO:0000313" key="2">
    <source>
        <dbReference type="EMBL" id="TWB26258.1"/>
    </source>
</evidence>
<organism evidence="2 3">
    <name type="scientific">Nitrospirillum amazonense</name>
    <dbReference type="NCBI Taxonomy" id="28077"/>
    <lineage>
        <taxon>Bacteria</taxon>
        <taxon>Pseudomonadati</taxon>
        <taxon>Pseudomonadota</taxon>
        <taxon>Alphaproteobacteria</taxon>
        <taxon>Rhodospirillales</taxon>
        <taxon>Azospirillaceae</taxon>
        <taxon>Nitrospirillum</taxon>
    </lineage>
</organism>
<feature type="transmembrane region" description="Helical" evidence="1">
    <location>
        <begin position="314"/>
        <end position="332"/>
    </location>
</feature>
<dbReference type="EMBL" id="VITO01000008">
    <property type="protein sequence ID" value="TWB26258.1"/>
    <property type="molecule type" value="Genomic_DNA"/>
</dbReference>